<feature type="region of interest" description="Disordered" evidence="1">
    <location>
        <begin position="468"/>
        <end position="489"/>
    </location>
</feature>
<feature type="region of interest" description="Disordered" evidence="1">
    <location>
        <begin position="22"/>
        <end position="129"/>
    </location>
</feature>
<gene>
    <name evidence="2" type="ORF">FN846DRAFT_1019566</name>
</gene>
<reference evidence="2 3" key="1">
    <citation type="submission" date="2019-09" db="EMBL/GenBank/DDBJ databases">
        <title>Draft genome of the ectomycorrhizal ascomycete Sphaerosporella brunnea.</title>
        <authorList>
            <consortium name="DOE Joint Genome Institute"/>
            <person name="Benucci G.M."/>
            <person name="Marozzi G."/>
            <person name="Antonielli L."/>
            <person name="Sanchez S."/>
            <person name="Marco P."/>
            <person name="Wang X."/>
            <person name="Falini L.B."/>
            <person name="Barry K."/>
            <person name="Haridas S."/>
            <person name="Lipzen A."/>
            <person name="Labutti K."/>
            <person name="Grigoriev I.V."/>
            <person name="Murat C."/>
            <person name="Martin F."/>
            <person name="Albertini E."/>
            <person name="Donnini D."/>
            <person name="Bonito G."/>
        </authorList>
    </citation>
    <scope>NUCLEOTIDE SEQUENCE [LARGE SCALE GENOMIC DNA]</scope>
    <source>
        <strain evidence="2 3">Sb_GMNB300</strain>
    </source>
</reference>
<name>A0A5J5F4W7_9PEZI</name>
<proteinExistence type="predicted"/>
<dbReference type="EMBL" id="VXIS01000033">
    <property type="protein sequence ID" value="KAA8911681.1"/>
    <property type="molecule type" value="Genomic_DNA"/>
</dbReference>
<dbReference type="Proteomes" id="UP000326924">
    <property type="component" value="Unassembled WGS sequence"/>
</dbReference>
<comment type="caution">
    <text evidence="2">The sequence shown here is derived from an EMBL/GenBank/DDBJ whole genome shotgun (WGS) entry which is preliminary data.</text>
</comment>
<feature type="compositionally biased region" description="Polar residues" evidence="1">
    <location>
        <begin position="104"/>
        <end position="115"/>
    </location>
</feature>
<evidence type="ECO:0000313" key="2">
    <source>
        <dbReference type="EMBL" id="KAA8911681.1"/>
    </source>
</evidence>
<protein>
    <submittedName>
        <fullName evidence="2">Uncharacterized protein</fullName>
    </submittedName>
</protein>
<accession>A0A5J5F4W7</accession>
<dbReference type="AlphaFoldDB" id="A0A5J5F4W7"/>
<feature type="compositionally biased region" description="Acidic residues" evidence="1">
    <location>
        <begin position="478"/>
        <end position="489"/>
    </location>
</feature>
<feature type="compositionally biased region" description="Basic and acidic residues" evidence="1">
    <location>
        <begin position="48"/>
        <end position="65"/>
    </location>
</feature>
<keyword evidence="3" id="KW-1185">Reference proteome</keyword>
<dbReference type="InParanoid" id="A0A5J5F4W7"/>
<organism evidence="2 3">
    <name type="scientific">Sphaerosporella brunnea</name>
    <dbReference type="NCBI Taxonomy" id="1250544"/>
    <lineage>
        <taxon>Eukaryota</taxon>
        <taxon>Fungi</taxon>
        <taxon>Dikarya</taxon>
        <taxon>Ascomycota</taxon>
        <taxon>Pezizomycotina</taxon>
        <taxon>Pezizomycetes</taxon>
        <taxon>Pezizales</taxon>
        <taxon>Pyronemataceae</taxon>
        <taxon>Sphaerosporella</taxon>
    </lineage>
</organism>
<evidence type="ECO:0000256" key="1">
    <source>
        <dbReference type="SAM" id="MobiDB-lite"/>
    </source>
</evidence>
<sequence length="519" mass="57317">MATSKKKKLTTKMKAWGQKIRRLFTRKQAKKHGDPDSLADPESAIDSTRGRHGENRNSTRIEEFLRSMPPQEGGATTENINRRPFVAFVLPDRQLVPGDPRTGNPRSSPESNRLNDITDRPSDGALGNAGLGLQVAVDRGSPLPPQLPHTHRWVPMKTSVPNQISNNVINRRLYRTNLKRKFKRSKKRNVSSLNNYGPFLAAASAVTESLLFVLAVRTVISSHALTKATIPFQTALSLCHQNIPSLQRETERQATKSNKPTRKAQVRIICTVVSAGSKLGFKKRSLIRVFKKLGRFLKSLIRSVLSARQRSRGGSKLKENSKPKVQAYTYKDLRAGIECRYSVVGNLEELKANQQVGIQFRYAKSDDVDAVAAEHESFVNHQSESTADDIDSCDQSRPDMPQPMAADIAPELQPEFALLVGMYNDLGSDFVSPPGSVDGDPYDADIASDIQSEFALLVGMYNDRGSGFVSPPGSVDGDPYDADSDTDDEDSIYVGDRAPYAEVQAPVALQELDVNVYCF</sequence>
<evidence type="ECO:0000313" key="3">
    <source>
        <dbReference type="Proteomes" id="UP000326924"/>
    </source>
</evidence>